<dbReference type="EMBL" id="MF001358">
    <property type="protein sequence ID" value="ASZ76669.1"/>
    <property type="molecule type" value="Genomic_DNA"/>
</dbReference>
<name>A0A249XXG7_9CAUD</name>
<evidence type="ECO:0000313" key="1">
    <source>
        <dbReference type="EMBL" id="ASZ76669.1"/>
    </source>
</evidence>
<sequence>MAKQRKVICQYCRQHFSREEELFEHTSKGYYHKTCYDTMQEERAKRAGITDLLEQLTPGKVNYPLVQKQIKEFTEKFNYTESGLLGTLYYLIDIKKKRLTPESGIALLPYFYNEARDYYKGLKHLEQVTKIEYKTKEVVVPPQKTKRLEKLIDLDSLLSEEENKNV</sequence>
<keyword evidence="2" id="KW-1185">Reference proteome</keyword>
<evidence type="ECO:0000313" key="2">
    <source>
        <dbReference type="Proteomes" id="UP000260005"/>
    </source>
</evidence>
<organism evidence="1 2">
    <name type="scientific">Enterococcus phage EF1</name>
    <dbReference type="NCBI Taxonomy" id="2025813"/>
    <lineage>
        <taxon>Viruses</taxon>
        <taxon>Duplodnaviria</taxon>
        <taxon>Heunggongvirae</taxon>
        <taxon>Uroviricota</taxon>
        <taxon>Caudoviricetes</taxon>
    </lineage>
</organism>
<proteinExistence type="predicted"/>
<accession>A0A249XXG7</accession>
<dbReference type="Proteomes" id="UP000260005">
    <property type="component" value="Segment"/>
</dbReference>
<protein>
    <submittedName>
        <fullName evidence="1">Uncharacterized protein</fullName>
    </submittedName>
</protein>
<reference evidence="1 2" key="1">
    <citation type="submission" date="2017-04" db="EMBL/GenBank/DDBJ databases">
        <title>Complete Genome Sequence of Lytic Bacteriophage EF1 Infecting Enterococcus faecalis Isolates.</title>
        <authorList>
            <person name="Kim D."/>
            <person name="Kim Y.J."/>
            <person name="Han B.K."/>
            <person name="Kim H."/>
        </authorList>
    </citation>
    <scope>NUCLEOTIDE SEQUENCE [LARGE SCALE GENOMIC DNA]</scope>
</reference>